<sequence>MLNAQSSGSKKRGDPNNDQNQNMYNLTQLGFNTRAKVVCFENAPAAYTLTGEGVVERLKEISSKNNYSIQLVKTNTLLHGIPQSRQRTFIMFYRDTNPGLFEYESKEFKELAEYLDLIPKDSVHHDQNIGWGGTNDPFYQFILDYTN</sequence>
<dbReference type="Gene3D" id="3.40.50.150">
    <property type="entry name" value="Vaccinia Virus protein VP39"/>
    <property type="match status" value="1"/>
</dbReference>
<protein>
    <submittedName>
        <fullName evidence="4">Cytosine-specific methyltransferase</fullName>
    </submittedName>
</protein>
<proteinExistence type="predicted"/>
<dbReference type="InterPro" id="IPR001525">
    <property type="entry name" value="C5_MeTfrase"/>
</dbReference>
<keyword evidence="1 4" id="KW-0489">Methyltransferase</keyword>
<accession>A0A8S5UMN1</accession>
<evidence type="ECO:0000256" key="2">
    <source>
        <dbReference type="ARBA" id="ARBA00022679"/>
    </source>
</evidence>
<evidence type="ECO:0000313" key="4">
    <source>
        <dbReference type="EMBL" id="DAF95744.1"/>
    </source>
</evidence>
<reference evidence="4" key="1">
    <citation type="journal article" date="2021" name="Proc. Natl. Acad. Sci. U.S.A.">
        <title>A Catalog of Tens of Thousands of Viruses from Human Metagenomes Reveals Hidden Associations with Chronic Diseases.</title>
        <authorList>
            <person name="Tisza M.J."/>
            <person name="Buck C.B."/>
        </authorList>
    </citation>
    <scope>NUCLEOTIDE SEQUENCE</scope>
    <source>
        <strain evidence="4">CtCo31</strain>
    </source>
</reference>
<dbReference type="EMBL" id="BK016109">
    <property type="protein sequence ID" value="DAF95744.1"/>
    <property type="molecule type" value="Genomic_DNA"/>
</dbReference>
<evidence type="ECO:0000256" key="1">
    <source>
        <dbReference type="ARBA" id="ARBA00022603"/>
    </source>
</evidence>
<keyword evidence="2" id="KW-0808">Transferase</keyword>
<dbReference type="GO" id="GO:0008168">
    <property type="term" value="F:methyltransferase activity"/>
    <property type="evidence" value="ECO:0007669"/>
    <property type="project" value="UniProtKB-KW"/>
</dbReference>
<organism evidence="4">
    <name type="scientific">Myoviridae sp. ctCo31</name>
    <dbReference type="NCBI Taxonomy" id="2825053"/>
    <lineage>
        <taxon>Viruses</taxon>
        <taxon>Duplodnaviria</taxon>
        <taxon>Heunggongvirae</taxon>
        <taxon>Uroviricota</taxon>
        <taxon>Caudoviricetes</taxon>
    </lineage>
</organism>
<feature type="region of interest" description="Disordered" evidence="3">
    <location>
        <begin position="1"/>
        <end position="23"/>
    </location>
</feature>
<dbReference type="GO" id="GO:0032259">
    <property type="term" value="P:methylation"/>
    <property type="evidence" value="ECO:0007669"/>
    <property type="project" value="UniProtKB-KW"/>
</dbReference>
<evidence type="ECO:0000256" key="3">
    <source>
        <dbReference type="SAM" id="MobiDB-lite"/>
    </source>
</evidence>
<dbReference type="Pfam" id="PF00145">
    <property type="entry name" value="DNA_methylase"/>
    <property type="match status" value="1"/>
</dbReference>
<dbReference type="InterPro" id="IPR029063">
    <property type="entry name" value="SAM-dependent_MTases_sf"/>
</dbReference>
<name>A0A8S5UMN1_9CAUD</name>
<dbReference type="SUPFAM" id="SSF53335">
    <property type="entry name" value="S-adenosyl-L-methionine-dependent methyltransferases"/>
    <property type="match status" value="1"/>
</dbReference>